<gene>
    <name evidence="1" type="ORF">F443_18293</name>
</gene>
<dbReference type="AlphaFoldDB" id="V9E8G2"/>
<dbReference type="Proteomes" id="UP000018721">
    <property type="component" value="Unassembled WGS sequence"/>
</dbReference>
<accession>V9E8G2</accession>
<name>V9E8G2_PHYNI</name>
<sequence length="36" mass="4000">MRMTISAKAHSADFRRPHFTNPKATGSVGALLMRIE</sequence>
<dbReference type="HOGENOM" id="CLU_3360869_0_0_1"/>
<dbReference type="EMBL" id="ANIZ01003153">
    <property type="protein sequence ID" value="ETI35359.1"/>
    <property type="molecule type" value="Genomic_DNA"/>
</dbReference>
<organism evidence="1 2">
    <name type="scientific">Phytophthora nicotianae P1569</name>
    <dbReference type="NCBI Taxonomy" id="1317065"/>
    <lineage>
        <taxon>Eukaryota</taxon>
        <taxon>Sar</taxon>
        <taxon>Stramenopiles</taxon>
        <taxon>Oomycota</taxon>
        <taxon>Peronosporomycetes</taxon>
        <taxon>Peronosporales</taxon>
        <taxon>Peronosporaceae</taxon>
        <taxon>Phytophthora</taxon>
    </lineage>
</organism>
<evidence type="ECO:0000313" key="1">
    <source>
        <dbReference type="EMBL" id="ETI35359.1"/>
    </source>
</evidence>
<keyword evidence="2" id="KW-1185">Reference proteome</keyword>
<protein>
    <submittedName>
        <fullName evidence="1">Uncharacterized protein</fullName>
    </submittedName>
</protein>
<comment type="caution">
    <text evidence="1">The sequence shown here is derived from an EMBL/GenBank/DDBJ whole genome shotgun (WGS) entry which is preliminary data.</text>
</comment>
<evidence type="ECO:0000313" key="2">
    <source>
        <dbReference type="Proteomes" id="UP000018721"/>
    </source>
</evidence>
<reference evidence="1 2" key="1">
    <citation type="submission" date="2013-11" db="EMBL/GenBank/DDBJ databases">
        <title>The Genome Sequence of Phytophthora parasitica P1569.</title>
        <authorList>
            <consortium name="The Broad Institute Genomics Platform"/>
            <person name="Russ C."/>
            <person name="Tyler B."/>
            <person name="Panabieres F."/>
            <person name="Shan W."/>
            <person name="Tripathy S."/>
            <person name="Grunwald N."/>
            <person name="Machado M."/>
            <person name="Johnson C.S."/>
            <person name="Arredondo F."/>
            <person name="Hong C."/>
            <person name="Coffey M."/>
            <person name="Young S.K."/>
            <person name="Zeng Q."/>
            <person name="Gargeya S."/>
            <person name="Fitzgerald M."/>
            <person name="Abouelleil A."/>
            <person name="Alvarado L."/>
            <person name="Chapman S.B."/>
            <person name="Gainer-Dewar J."/>
            <person name="Goldberg J."/>
            <person name="Griggs A."/>
            <person name="Gujja S."/>
            <person name="Hansen M."/>
            <person name="Howarth C."/>
            <person name="Imamovic A."/>
            <person name="Ireland A."/>
            <person name="Larimer J."/>
            <person name="McCowan C."/>
            <person name="Murphy C."/>
            <person name="Pearson M."/>
            <person name="Poon T.W."/>
            <person name="Priest M."/>
            <person name="Roberts A."/>
            <person name="Saif S."/>
            <person name="Shea T."/>
            <person name="Sykes S."/>
            <person name="Wortman J."/>
            <person name="Nusbaum C."/>
            <person name="Birren B."/>
        </authorList>
    </citation>
    <scope>NUCLEOTIDE SEQUENCE [LARGE SCALE GENOMIC DNA]</scope>
    <source>
        <strain evidence="1 2">P1569</strain>
    </source>
</reference>
<proteinExistence type="predicted"/>